<dbReference type="InterPro" id="IPR006016">
    <property type="entry name" value="UspA"/>
</dbReference>
<evidence type="ECO:0000313" key="3">
    <source>
        <dbReference type="EMBL" id="MBF8150880.1"/>
    </source>
</evidence>
<dbReference type="RefSeq" id="WP_195872139.1">
    <property type="nucleotide sequence ID" value="NZ_JADOET010000012.1"/>
</dbReference>
<reference evidence="3 4" key="1">
    <citation type="submission" date="2020-11" db="EMBL/GenBank/DDBJ databases">
        <title>Winogradskyella marina sp. nov., isolated from marine sediment.</title>
        <authorList>
            <person name="Bo J."/>
            <person name="Wang S."/>
            <person name="Song X."/>
            <person name="Du Z."/>
        </authorList>
    </citation>
    <scope>NUCLEOTIDE SEQUENCE [LARGE SCALE GENOMIC DNA]</scope>
    <source>
        <strain evidence="3 4">F6397</strain>
    </source>
</reference>
<dbReference type="EMBL" id="JADOET010000012">
    <property type="protein sequence ID" value="MBF8150880.1"/>
    <property type="molecule type" value="Genomic_DNA"/>
</dbReference>
<dbReference type="InterPro" id="IPR006015">
    <property type="entry name" value="Universal_stress_UspA"/>
</dbReference>
<dbReference type="PANTHER" id="PTHR46268">
    <property type="entry name" value="STRESS RESPONSE PROTEIN NHAX"/>
    <property type="match status" value="1"/>
</dbReference>
<evidence type="ECO:0000259" key="2">
    <source>
        <dbReference type="Pfam" id="PF00582"/>
    </source>
</evidence>
<dbReference type="Gene3D" id="3.40.50.12370">
    <property type="match status" value="1"/>
</dbReference>
<gene>
    <name evidence="3" type="ORF">ITJ86_13285</name>
</gene>
<evidence type="ECO:0000313" key="4">
    <source>
        <dbReference type="Proteomes" id="UP000611215"/>
    </source>
</evidence>
<name>A0ABS0EK91_9FLAO</name>
<keyword evidence="4" id="KW-1185">Reference proteome</keyword>
<organism evidence="3 4">
    <name type="scientific">Winogradskyella marina</name>
    <dbReference type="NCBI Taxonomy" id="2785530"/>
    <lineage>
        <taxon>Bacteria</taxon>
        <taxon>Pseudomonadati</taxon>
        <taxon>Bacteroidota</taxon>
        <taxon>Flavobacteriia</taxon>
        <taxon>Flavobacteriales</taxon>
        <taxon>Flavobacteriaceae</taxon>
        <taxon>Winogradskyella</taxon>
    </lineage>
</organism>
<dbReference type="PRINTS" id="PR01438">
    <property type="entry name" value="UNVRSLSTRESS"/>
</dbReference>
<dbReference type="SUPFAM" id="SSF52402">
    <property type="entry name" value="Adenine nucleotide alpha hydrolases-like"/>
    <property type="match status" value="2"/>
</dbReference>
<accession>A0ABS0EK91</accession>
<sequence>MRKHILLPTDFSDNAWSAAVYALKLYADVECTFYFLHAWSVSVNASRTYITTTYVETVKNDALRQLFELKEMSEAANSNANHSFEVILSKDYLQSAIDVAVEKHKIDLVVMGTKGASKTKEFFFGSNTVNTLKTKLCPTLVVPDEFNFVEPKQIAFPTDFNRFYGDELEPLKYLSGIYNSKIRILHITKNSDLTSTQEYNLSMLKVYLENHPHTFHWMPDYAKKTREINDFIDDLDIDILTMINYKHSFIENIMNEPVVHNIGFQPKVPFLVIPCVD</sequence>
<proteinExistence type="inferred from homology"/>
<dbReference type="Proteomes" id="UP000611215">
    <property type="component" value="Unassembled WGS sequence"/>
</dbReference>
<evidence type="ECO:0000256" key="1">
    <source>
        <dbReference type="ARBA" id="ARBA00008791"/>
    </source>
</evidence>
<dbReference type="PANTHER" id="PTHR46268:SF6">
    <property type="entry name" value="UNIVERSAL STRESS PROTEIN UP12"/>
    <property type="match status" value="1"/>
</dbReference>
<protein>
    <submittedName>
        <fullName evidence="3">Universal stress protein</fullName>
    </submittedName>
</protein>
<dbReference type="CDD" id="cd00293">
    <property type="entry name" value="USP-like"/>
    <property type="match status" value="1"/>
</dbReference>
<comment type="similarity">
    <text evidence="1">Belongs to the universal stress protein A family.</text>
</comment>
<feature type="domain" description="UspA" evidence="2">
    <location>
        <begin position="1"/>
        <end position="143"/>
    </location>
</feature>
<dbReference type="Pfam" id="PF00582">
    <property type="entry name" value="Usp"/>
    <property type="match status" value="1"/>
</dbReference>
<comment type="caution">
    <text evidence="3">The sequence shown here is derived from an EMBL/GenBank/DDBJ whole genome shotgun (WGS) entry which is preliminary data.</text>
</comment>